<evidence type="ECO:0000256" key="9">
    <source>
        <dbReference type="ARBA" id="ARBA00025413"/>
    </source>
</evidence>
<organism evidence="13 14">
    <name type="scientific">Pseudomassariella vexata</name>
    <dbReference type="NCBI Taxonomy" id="1141098"/>
    <lineage>
        <taxon>Eukaryota</taxon>
        <taxon>Fungi</taxon>
        <taxon>Dikarya</taxon>
        <taxon>Ascomycota</taxon>
        <taxon>Pezizomycotina</taxon>
        <taxon>Sordariomycetes</taxon>
        <taxon>Xylariomycetidae</taxon>
        <taxon>Amphisphaeriales</taxon>
        <taxon>Pseudomassariaceae</taxon>
        <taxon>Pseudomassariella</taxon>
    </lineage>
</organism>
<feature type="transmembrane region" description="Helical" evidence="11">
    <location>
        <begin position="12"/>
        <end position="32"/>
    </location>
</feature>
<comment type="function">
    <text evidence="9 11">Essential for the assembly of ubiquinol-cytochrome c reductase. It has a direct effect on the correct occurrence of the Rieske protein, core 4, core 5 and apocytochrome b.</text>
</comment>
<dbReference type="GO" id="GO:0034551">
    <property type="term" value="P:mitochondrial respiratory chain complex III assembly"/>
    <property type="evidence" value="ECO:0007669"/>
    <property type="project" value="TreeGrafter"/>
</dbReference>
<evidence type="ECO:0000256" key="5">
    <source>
        <dbReference type="ARBA" id="ARBA00022989"/>
    </source>
</evidence>
<evidence type="ECO:0000256" key="10">
    <source>
        <dbReference type="ARBA" id="ARBA00031521"/>
    </source>
</evidence>
<dbReference type="EMBL" id="MCFJ01000011">
    <property type="protein sequence ID" value="ORY60545.1"/>
    <property type="molecule type" value="Genomic_DNA"/>
</dbReference>
<evidence type="ECO:0000256" key="11">
    <source>
        <dbReference type="RuleBase" id="RU368005"/>
    </source>
</evidence>
<proteinExistence type="inferred from homology"/>
<dbReference type="InParanoid" id="A0A1Y2DPF4"/>
<dbReference type="RefSeq" id="XP_040712772.1">
    <property type="nucleotide sequence ID" value="XM_040858311.1"/>
</dbReference>
<dbReference type="GeneID" id="63774523"/>
<comment type="caution">
    <text evidence="13">The sequence shown here is derived from an EMBL/GenBank/DDBJ whole genome shotgun (WGS) entry which is preliminary data.</text>
</comment>
<keyword evidence="4 11" id="KW-0999">Mitochondrion inner membrane</keyword>
<evidence type="ECO:0000256" key="6">
    <source>
        <dbReference type="ARBA" id="ARBA00023128"/>
    </source>
</evidence>
<evidence type="ECO:0000256" key="4">
    <source>
        <dbReference type="ARBA" id="ARBA00022792"/>
    </source>
</evidence>
<evidence type="ECO:0000313" key="14">
    <source>
        <dbReference type="Proteomes" id="UP000193689"/>
    </source>
</evidence>
<name>A0A1Y2DPF4_9PEZI</name>
<evidence type="ECO:0000256" key="1">
    <source>
        <dbReference type="ARBA" id="ARBA00004434"/>
    </source>
</evidence>
<dbReference type="AlphaFoldDB" id="A0A1Y2DPF4"/>
<comment type="similarity">
    <text evidence="2 11">Belongs to the CBP4 family.</text>
</comment>
<feature type="coiled-coil region" evidence="12">
    <location>
        <begin position="88"/>
        <end position="115"/>
    </location>
</feature>
<reference evidence="13 14" key="1">
    <citation type="submission" date="2016-07" db="EMBL/GenBank/DDBJ databases">
        <title>Pervasive Adenine N6-methylation of Active Genes in Fungi.</title>
        <authorList>
            <consortium name="DOE Joint Genome Institute"/>
            <person name="Mondo S.J."/>
            <person name="Dannebaum R.O."/>
            <person name="Kuo R.C."/>
            <person name="Labutti K."/>
            <person name="Haridas S."/>
            <person name="Kuo A."/>
            <person name="Salamov A."/>
            <person name="Ahrendt S.R."/>
            <person name="Lipzen A."/>
            <person name="Sullivan W."/>
            <person name="Andreopoulos W.B."/>
            <person name="Clum A."/>
            <person name="Lindquist E."/>
            <person name="Daum C."/>
            <person name="Ramamoorthy G.K."/>
            <person name="Gryganskyi A."/>
            <person name="Culley D."/>
            <person name="Magnuson J.K."/>
            <person name="James T.Y."/>
            <person name="O'Malley M.A."/>
            <person name="Stajich J.E."/>
            <person name="Spatafora J.W."/>
            <person name="Visel A."/>
            <person name="Grigoriev I.V."/>
        </authorList>
    </citation>
    <scope>NUCLEOTIDE SEQUENCE [LARGE SCALE GENOMIC DNA]</scope>
    <source>
        <strain evidence="13 14">CBS 129021</strain>
    </source>
</reference>
<dbReference type="PANTHER" id="PTHR28202">
    <property type="entry name" value="ASSEMBLY FACTOR CBP4"/>
    <property type="match status" value="1"/>
</dbReference>
<dbReference type="PANTHER" id="PTHR28202:SF1">
    <property type="entry name" value="ASSEMBLY FACTOR CBP4"/>
    <property type="match status" value="1"/>
</dbReference>
<keyword evidence="14" id="KW-1185">Reference proteome</keyword>
<evidence type="ECO:0000256" key="3">
    <source>
        <dbReference type="ARBA" id="ARBA00022692"/>
    </source>
</evidence>
<sequence>MAGRQSKIGTWLKMLAVGGGVCIGGPAFVFWVQPSDEELFKRYNPELQKKSLNRKFERQKEFDDFVCQLKEFSKSDKPIWIVQEEAARKFKEARLQEDAKKAEEAKARKEAMRKEAGIIGDE</sequence>
<evidence type="ECO:0000256" key="7">
    <source>
        <dbReference type="ARBA" id="ARBA00023136"/>
    </source>
</evidence>
<evidence type="ECO:0000256" key="12">
    <source>
        <dbReference type="SAM" id="Coils"/>
    </source>
</evidence>
<comment type="subcellular location">
    <subcellularLocation>
        <location evidence="1 11">Mitochondrion inner membrane</location>
        <topology evidence="1 11">Single-pass membrane protein</topology>
    </subcellularLocation>
</comment>
<keyword evidence="12" id="KW-0175">Coiled coil</keyword>
<evidence type="ECO:0000256" key="2">
    <source>
        <dbReference type="ARBA" id="ARBA00006780"/>
    </source>
</evidence>
<dbReference type="Proteomes" id="UP000193689">
    <property type="component" value="Unassembled WGS sequence"/>
</dbReference>
<keyword evidence="6 11" id="KW-0496">Mitochondrion</keyword>
<evidence type="ECO:0000256" key="8">
    <source>
        <dbReference type="ARBA" id="ARBA00023186"/>
    </source>
</evidence>
<dbReference type="OrthoDB" id="5576752at2759"/>
<dbReference type="Pfam" id="PF07960">
    <property type="entry name" value="CBP4"/>
    <property type="match status" value="1"/>
</dbReference>
<evidence type="ECO:0000313" key="13">
    <source>
        <dbReference type="EMBL" id="ORY60545.1"/>
    </source>
</evidence>
<dbReference type="GO" id="GO:0005743">
    <property type="term" value="C:mitochondrial inner membrane"/>
    <property type="evidence" value="ECO:0007669"/>
    <property type="project" value="UniProtKB-SubCell"/>
</dbReference>
<keyword evidence="7 11" id="KW-0472">Membrane</keyword>
<dbReference type="InterPro" id="IPR012420">
    <property type="entry name" value="Cbp4"/>
</dbReference>
<protein>
    <recommendedName>
        <fullName evidence="10 11">Cytochrome b mRNA-processing protein 4</fullName>
    </recommendedName>
</protein>
<keyword evidence="8 11" id="KW-0143">Chaperone</keyword>
<keyword evidence="3 11" id="KW-0812">Transmembrane</keyword>
<keyword evidence="5 11" id="KW-1133">Transmembrane helix</keyword>
<gene>
    <name evidence="13" type="ORF">BCR38DRAFT_40885</name>
</gene>
<accession>A0A1Y2DPF4</accession>